<feature type="compositionally biased region" description="Polar residues" evidence="1">
    <location>
        <begin position="122"/>
        <end position="134"/>
    </location>
</feature>
<dbReference type="EMBL" id="CP018082">
    <property type="protein sequence ID" value="APE34801.1"/>
    <property type="molecule type" value="Genomic_DNA"/>
</dbReference>
<dbReference type="AlphaFoldDB" id="A0A1J0VS08"/>
<feature type="region of interest" description="Disordered" evidence="1">
    <location>
        <begin position="111"/>
        <end position="134"/>
    </location>
</feature>
<sequence>MLAALLVGATAIGVAAMSSEKPSSPSISTETAAPLNPPGTILATIATGAGAKSVVIDPAGFAYVSNGTDGSVAVLDTNKRVLLTTTNIEAGPIGAGSRYVDTVGVCGERAERRTVGHRHRQSGCSRTPNSTSSH</sequence>
<dbReference type="InterPro" id="IPR011045">
    <property type="entry name" value="N2O_reductase_N"/>
</dbReference>
<accession>A0A1J0VS08</accession>
<organism evidence="2 3">
    <name type="scientific">Nocardia mangyaensis</name>
    <dbReference type="NCBI Taxonomy" id="2213200"/>
    <lineage>
        <taxon>Bacteria</taxon>
        <taxon>Bacillati</taxon>
        <taxon>Actinomycetota</taxon>
        <taxon>Actinomycetes</taxon>
        <taxon>Mycobacteriales</taxon>
        <taxon>Nocardiaceae</taxon>
        <taxon>Nocardia</taxon>
    </lineage>
</organism>
<gene>
    <name evidence="2" type="ORF">BOX37_13545</name>
</gene>
<evidence type="ECO:0000313" key="3">
    <source>
        <dbReference type="Proteomes" id="UP000183810"/>
    </source>
</evidence>
<keyword evidence="3" id="KW-1185">Reference proteome</keyword>
<evidence type="ECO:0000313" key="2">
    <source>
        <dbReference type="EMBL" id="APE34801.1"/>
    </source>
</evidence>
<dbReference type="KEGG" id="nsl:BOX37_13545"/>
<protein>
    <recommendedName>
        <fullName evidence="4">SMP-30/Gluconolactonase/LRE-like region domain-containing protein</fullName>
    </recommendedName>
</protein>
<name>A0A1J0VS08_9NOCA</name>
<dbReference type="InterPro" id="IPR015943">
    <property type="entry name" value="WD40/YVTN_repeat-like_dom_sf"/>
</dbReference>
<dbReference type="Proteomes" id="UP000183810">
    <property type="component" value="Chromosome"/>
</dbReference>
<evidence type="ECO:0008006" key="4">
    <source>
        <dbReference type="Google" id="ProtNLM"/>
    </source>
</evidence>
<evidence type="ECO:0000256" key="1">
    <source>
        <dbReference type="SAM" id="MobiDB-lite"/>
    </source>
</evidence>
<dbReference type="Gene3D" id="2.130.10.10">
    <property type="entry name" value="YVTN repeat-like/Quinoprotein amine dehydrogenase"/>
    <property type="match status" value="1"/>
</dbReference>
<dbReference type="SUPFAM" id="SSF50974">
    <property type="entry name" value="Nitrous oxide reductase, N-terminal domain"/>
    <property type="match status" value="1"/>
</dbReference>
<proteinExistence type="predicted"/>
<reference evidence="2" key="1">
    <citation type="submission" date="2016-11" db="EMBL/GenBank/DDBJ databases">
        <authorList>
            <person name="Jaros S."/>
            <person name="Januszkiewicz K."/>
            <person name="Wedrychowicz H."/>
        </authorList>
    </citation>
    <scope>NUCLEOTIDE SEQUENCE [LARGE SCALE GENOMIC DNA]</scope>
    <source>
        <strain evidence="2">Y48</strain>
    </source>
</reference>